<gene>
    <name evidence="2" type="ORF">IAC10_05370</name>
</gene>
<evidence type="ECO:0000313" key="2">
    <source>
        <dbReference type="EMBL" id="HIS36044.1"/>
    </source>
</evidence>
<dbReference type="GO" id="GO:0016758">
    <property type="term" value="F:hexosyltransferase activity"/>
    <property type="evidence" value="ECO:0007669"/>
    <property type="project" value="TreeGrafter"/>
</dbReference>
<accession>A0A9D1EYS5</accession>
<dbReference type="Gene3D" id="3.40.50.2000">
    <property type="entry name" value="Glycogen Phosphorylase B"/>
    <property type="match status" value="2"/>
</dbReference>
<dbReference type="InterPro" id="IPR050194">
    <property type="entry name" value="Glycosyltransferase_grp1"/>
</dbReference>
<evidence type="ECO:0000313" key="3">
    <source>
        <dbReference type="Proteomes" id="UP000823928"/>
    </source>
</evidence>
<dbReference type="EMBL" id="DVIU01000113">
    <property type="protein sequence ID" value="HIS36044.1"/>
    <property type="molecule type" value="Genomic_DNA"/>
</dbReference>
<feature type="domain" description="Glycosyl transferase family 1" evidence="1">
    <location>
        <begin position="196"/>
        <end position="345"/>
    </location>
</feature>
<evidence type="ECO:0000259" key="1">
    <source>
        <dbReference type="Pfam" id="PF00534"/>
    </source>
</evidence>
<dbReference type="PANTHER" id="PTHR45947">
    <property type="entry name" value="SULFOQUINOVOSYL TRANSFERASE SQD2"/>
    <property type="match status" value="1"/>
</dbReference>
<reference evidence="2" key="2">
    <citation type="journal article" date="2021" name="PeerJ">
        <title>Extensive microbial diversity within the chicken gut microbiome revealed by metagenomics and culture.</title>
        <authorList>
            <person name="Gilroy R."/>
            <person name="Ravi A."/>
            <person name="Getino M."/>
            <person name="Pursley I."/>
            <person name="Horton D.L."/>
            <person name="Alikhan N.F."/>
            <person name="Baker D."/>
            <person name="Gharbi K."/>
            <person name="Hall N."/>
            <person name="Watson M."/>
            <person name="Adriaenssens E.M."/>
            <person name="Foster-Nyarko E."/>
            <person name="Jarju S."/>
            <person name="Secka A."/>
            <person name="Antonio M."/>
            <person name="Oren A."/>
            <person name="Chaudhuri R.R."/>
            <person name="La Ragione R."/>
            <person name="Hildebrand F."/>
            <person name="Pallen M.J."/>
        </authorList>
    </citation>
    <scope>NUCLEOTIDE SEQUENCE</scope>
    <source>
        <strain evidence="2">6276</strain>
    </source>
</reference>
<proteinExistence type="predicted"/>
<dbReference type="Pfam" id="PF00534">
    <property type="entry name" value="Glycos_transf_1"/>
    <property type="match status" value="1"/>
</dbReference>
<reference evidence="2" key="1">
    <citation type="submission" date="2020-10" db="EMBL/GenBank/DDBJ databases">
        <authorList>
            <person name="Gilroy R."/>
        </authorList>
    </citation>
    <scope>NUCLEOTIDE SEQUENCE</scope>
    <source>
        <strain evidence="2">6276</strain>
    </source>
</reference>
<sequence>MSDKQQLLFVCDWDHDRKKSWSGTHQGIYSALQRYFEVQDIDIGQYNGSIYSYISKLRRTTNRLFHKKADMGCANLAHYRKVIQSEWGGIQTLPSIQFAECPTQDNIRSYFYQDMSVSVVKDLHDSNVDIFKYCGFQNQSYKAILKREKIQSKAYYASAGIFCMGEWFRKFLIDKGIPKEKIYAVGAGINLDATKINTSKKAGNKILFVGRDFERKNGPLVVDAFKLAKNKRADIELYIAGPAPREEIEGVHWLGDVPTDKLSDYFNLCDIFCMPSKFEAYGIVFIEALTYGLPCIGRNAFEMPYLIEDGKTGYILNEENADDLSRLMIKLLDNKEIKENVNERRQEYLEKYSWDAVAKRMYNVISKDIAKGN</sequence>
<dbReference type="Proteomes" id="UP000823928">
    <property type="component" value="Unassembled WGS sequence"/>
</dbReference>
<name>A0A9D1EYS5_9BACT</name>
<dbReference type="AlphaFoldDB" id="A0A9D1EYS5"/>
<dbReference type="InterPro" id="IPR001296">
    <property type="entry name" value="Glyco_trans_1"/>
</dbReference>
<dbReference type="PANTHER" id="PTHR45947:SF3">
    <property type="entry name" value="SULFOQUINOVOSYL TRANSFERASE SQD2"/>
    <property type="match status" value="1"/>
</dbReference>
<protein>
    <submittedName>
        <fullName evidence="2">Glycosyltransferase family 4 protein</fullName>
    </submittedName>
</protein>
<dbReference type="SUPFAM" id="SSF53756">
    <property type="entry name" value="UDP-Glycosyltransferase/glycogen phosphorylase"/>
    <property type="match status" value="1"/>
</dbReference>
<dbReference type="CDD" id="cd03801">
    <property type="entry name" value="GT4_PimA-like"/>
    <property type="match status" value="1"/>
</dbReference>
<organism evidence="2 3">
    <name type="scientific">Candidatus Scatousia excrementigallinarum</name>
    <dbReference type="NCBI Taxonomy" id="2840935"/>
    <lineage>
        <taxon>Bacteria</taxon>
        <taxon>Candidatus Scatousia</taxon>
    </lineage>
</organism>
<comment type="caution">
    <text evidence="2">The sequence shown here is derived from an EMBL/GenBank/DDBJ whole genome shotgun (WGS) entry which is preliminary data.</text>
</comment>